<dbReference type="CDD" id="cd06171">
    <property type="entry name" value="Sigma70_r4"/>
    <property type="match status" value="1"/>
</dbReference>
<dbReference type="EMBL" id="JBIPKE010000009">
    <property type="protein sequence ID" value="MFH6982126.1"/>
    <property type="molecule type" value="Genomic_DNA"/>
</dbReference>
<protein>
    <submittedName>
        <fullName evidence="7">RNA polymerase sigma-70 factor</fullName>
    </submittedName>
</protein>
<dbReference type="InterPro" id="IPR013249">
    <property type="entry name" value="RNA_pol_sigma70_r4_t2"/>
</dbReference>
<name>A0ABW7N3D2_9BACT</name>
<keyword evidence="8" id="KW-1185">Reference proteome</keyword>
<dbReference type="RefSeq" id="WP_395415905.1">
    <property type="nucleotide sequence ID" value="NZ_JBIPKE010000009.1"/>
</dbReference>
<gene>
    <name evidence="7" type="ORF">ACHKAR_01685</name>
</gene>
<evidence type="ECO:0000256" key="1">
    <source>
        <dbReference type="ARBA" id="ARBA00010641"/>
    </source>
</evidence>
<dbReference type="NCBIfam" id="TIGR02985">
    <property type="entry name" value="Sig70_bacteroi1"/>
    <property type="match status" value="1"/>
</dbReference>
<dbReference type="InterPro" id="IPR013324">
    <property type="entry name" value="RNA_pol_sigma_r3/r4-like"/>
</dbReference>
<evidence type="ECO:0000256" key="2">
    <source>
        <dbReference type="ARBA" id="ARBA00023015"/>
    </source>
</evidence>
<keyword evidence="2" id="KW-0805">Transcription regulation</keyword>
<proteinExistence type="inferred from homology"/>
<dbReference type="InterPro" id="IPR014284">
    <property type="entry name" value="RNA_pol_sigma-70_dom"/>
</dbReference>
<dbReference type="InterPro" id="IPR014327">
    <property type="entry name" value="RNA_pol_sigma70_bacteroid"/>
</dbReference>
<dbReference type="Pfam" id="PF04542">
    <property type="entry name" value="Sigma70_r2"/>
    <property type="match status" value="1"/>
</dbReference>
<dbReference type="SUPFAM" id="SSF88946">
    <property type="entry name" value="Sigma2 domain of RNA polymerase sigma factors"/>
    <property type="match status" value="1"/>
</dbReference>
<feature type="domain" description="RNA polymerase sigma factor 70 region 4 type 2" evidence="6">
    <location>
        <begin position="114"/>
        <end position="166"/>
    </location>
</feature>
<dbReference type="NCBIfam" id="TIGR02937">
    <property type="entry name" value="sigma70-ECF"/>
    <property type="match status" value="1"/>
</dbReference>
<dbReference type="InterPro" id="IPR013325">
    <property type="entry name" value="RNA_pol_sigma_r2"/>
</dbReference>
<keyword evidence="3" id="KW-0731">Sigma factor</keyword>
<evidence type="ECO:0000313" key="7">
    <source>
        <dbReference type="EMBL" id="MFH6982126.1"/>
    </source>
</evidence>
<keyword evidence="4" id="KW-0804">Transcription</keyword>
<evidence type="ECO:0000256" key="3">
    <source>
        <dbReference type="ARBA" id="ARBA00023082"/>
    </source>
</evidence>
<dbReference type="PANTHER" id="PTHR43133">
    <property type="entry name" value="RNA POLYMERASE ECF-TYPE SIGMA FACTO"/>
    <property type="match status" value="1"/>
</dbReference>
<dbReference type="InterPro" id="IPR039425">
    <property type="entry name" value="RNA_pol_sigma-70-like"/>
</dbReference>
<evidence type="ECO:0000313" key="8">
    <source>
        <dbReference type="Proteomes" id="UP001610063"/>
    </source>
</evidence>
<dbReference type="SUPFAM" id="SSF88659">
    <property type="entry name" value="Sigma3 and sigma4 domains of RNA polymerase sigma factors"/>
    <property type="match status" value="1"/>
</dbReference>
<evidence type="ECO:0000256" key="4">
    <source>
        <dbReference type="ARBA" id="ARBA00023163"/>
    </source>
</evidence>
<comment type="caution">
    <text evidence="7">The sequence shown here is derived from an EMBL/GenBank/DDBJ whole genome shotgun (WGS) entry which is preliminary data.</text>
</comment>
<dbReference type="PANTHER" id="PTHR43133:SF46">
    <property type="entry name" value="RNA POLYMERASE SIGMA-70 FACTOR ECF SUBFAMILY"/>
    <property type="match status" value="1"/>
</dbReference>
<dbReference type="InterPro" id="IPR036388">
    <property type="entry name" value="WH-like_DNA-bd_sf"/>
</dbReference>
<evidence type="ECO:0000259" key="6">
    <source>
        <dbReference type="Pfam" id="PF08281"/>
    </source>
</evidence>
<dbReference type="Gene3D" id="1.10.1740.10">
    <property type="match status" value="1"/>
</dbReference>
<comment type="similarity">
    <text evidence="1">Belongs to the sigma-70 factor family. ECF subfamily.</text>
</comment>
<dbReference type="Gene3D" id="1.10.10.10">
    <property type="entry name" value="Winged helix-like DNA-binding domain superfamily/Winged helix DNA-binding domain"/>
    <property type="match status" value="1"/>
</dbReference>
<reference evidence="7 8" key="1">
    <citation type="journal article" date="2013" name="Int. J. Syst. Evol. Microbiol.">
        <title>Marinoscillum luteum sp. nov., isolated from marine sediment.</title>
        <authorList>
            <person name="Cha I.T."/>
            <person name="Park S.J."/>
            <person name="Kim S.J."/>
            <person name="Kim J.G."/>
            <person name="Jung M.Y."/>
            <person name="Shin K.S."/>
            <person name="Kwon K.K."/>
            <person name="Yang S.H."/>
            <person name="Seo Y.S."/>
            <person name="Rhee S.K."/>
        </authorList>
    </citation>
    <scope>NUCLEOTIDE SEQUENCE [LARGE SCALE GENOMIC DNA]</scope>
    <source>
        <strain evidence="7 8">KCTC 23939</strain>
    </source>
</reference>
<dbReference type="InterPro" id="IPR007627">
    <property type="entry name" value="RNA_pol_sigma70_r2"/>
</dbReference>
<dbReference type="Pfam" id="PF08281">
    <property type="entry name" value="Sigma70_r4_2"/>
    <property type="match status" value="1"/>
</dbReference>
<dbReference type="Proteomes" id="UP001610063">
    <property type="component" value="Unassembled WGS sequence"/>
</dbReference>
<sequence>MNPSSKQIVHISDDQVFESLFRTHYDELVHFALSYISNEDDAEEIVQQLFVTLWSQTTIEINTSVKSYLMGSVRNRCLNHLRHEKVKASHATHHQITHPNASNIDFLELEELKEAIEAALNKLPTKCRQIFNLSRYEGKKYQEIADHLHLSIKTVENQMSKALKLLRNELKDFLILIFLWMVNGGRF</sequence>
<evidence type="ECO:0000259" key="5">
    <source>
        <dbReference type="Pfam" id="PF04542"/>
    </source>
</evidence>
<organism evidence="7 8">
    <name type="scientific">Marinoscillum luteum</name>
    <dbReference type="NCBI Taxonomy" id="861051"/>
    <lineage>
        <taxon>Bacteria</taxon>
        <taxon>Pseudomonadati</taxon>
        <taxon>Bacteroidota</taxon>
        <taxon>Cytophagia</taxon>
        <taxon>Cytophagales</taxon>
        <taxon>Reichenbachiellaceae</taxon>
        <taxon>Marinoscillum</taxon>
    </lineage>
</organism>
<feature type="domain" description="RNA polymerase sigma-70 region 2" evidence="5">
    <location>
        <begin position="20"/>
        <end position="85"/>
    </location>
</feature>
<accession>A0ABW7N3D2</accession>